<protein>
    <submittedName>
        <fullName evidence="2">Uncharacterized protein</fullName>
    </submittedName>
</protein>
<proteinExistence type="predicted"/>
<comment type="caution">
    <text evidence="2">The sequence shown here is derived from an EMBL/GenBank/DDBJ whole genome shotgun (WGS) entry which is preliminary data.</text>
</comment>
<keyword evidence="1" id="KW-0472">Membrane</keyword>
<dbReference type="Proteomes" id="UP000005561">
    <property type="component" value="Unassembled WGS sequence"/>
</dbReference>
<keyword evidence="1" id="KW-0812">Transmembrane</keyword>
<sequence>MMIHDGRMKDTSVKHYHIDDDEQKNKLIWKRKRPLSTAIAVLLLTLIADIFTGYSSGRRQKRLLHFRESCAIVIMKKATAHKVG</sequence>
<keyword evidence="1" id="KW-1133">Transmembrane helix</keyword>
<name>C6LGV7_9FIRM</name>
<feature type="transmembrane region" description="Helical" evidence="1">
    <location>
        <begin position="35"/>
        <end position="54"/>
    </location>
</feature>
<gene>
    <name evidence="2" type="ORF">BRYFOR_07867</name>
</gene>
<accession>C6LGV7</accession>
<evidence type="ECO:0000313" key="3">
    <source>
        <dbReference type="Proteomes" id="UP000005561"/>
    </source>
</evidence>
<keyword evidence="3" id="KW-1185">Reference proteome</keyword>
<evidence type="ECO:0000256" key="1">
    <source>
        <dbReference type="SAM" id="Phobius"/>
    </source>
</evidence>
<reference evidence="2" key="1">
    <citation type="submission" date="2009-07" db="EMBL/GenBank/DDBJ databases">
        <authorList>
            <person name="Weinstock G."/>
            <person name="Sodergren E."/>
            <person name="Clifton S."/>
            <person name="Fulton L."/>
            <person name="Fulton B."/>
            <person name="Courtney L."/>
            <person name="Fronick C."/>
            <person name="Harrison M."/>
            <person name="Strong C."/>
            <person name="Farmer C."/>
            <person name="Delahaunty K."/>
            <person name="Markovic C."/>
            <person name="Hall O."/>
            <person name="Minx P."/>
            <person name="Tomlinson C."/>
            <person name="Mitreva M."/>
            <person name="Nelson J."/>
            <person name="Hou S."/>
            <person name="Wollam A."/>
            <person name="Pepin K.H."/>
            <person name="Johnson M."/>
            <person name="Bhonagiri V."/>
            <person name="Nash W.E."/>
            <person name="Warren W."/>
            <person name="Chinwalla A."/>
            <person name="Mardis E.R."/>
            <person name="Wilson R.K."/>
        </authorList>
    </citation>
    <scope>NUCLEOTIDE SEQUENCE [LARGE SCALE GENOMIC DNA]</scope>
    <source>
        <strain evidence="2">DSM 14469</strain>
    </source>
</reference>
<evidence type="ECO:0000313" key="2">
    <source>
        <dbReference type="EMBL" id="EET60016.1"/>
    </source>
</evidence>
<dbReference type="EMBL" id="ACCL02000013">
    <property type="protein sequence ID" value="EET60016.1"/>
    <property type="molecule type" value="Genomic_DNA"/>
</dbReference>
<organism evidence="2 3">
    <name type="scientific">Marvinbryantia formatexigens DSM 14469</name>
    <dbReference type="NCBI Taxonomy" id="478749"/>
    <lineage>
        <taxon>Bacteria</taxon>
        <taxon>Bacillati</taxon>
        <taxon>Bacillota</taxon>
        <taxon>Clostridia</taxon>
        <taxon>Lachnospirales</taxon>
        <taxon>Lachnospiraceae</taxon>
        <taxon>Marvinbryantia</taxon>
    </lineage>
</organism>
<dbReference type="AlphaFoldDB" id="C6LGV7"/>